<feature type="domain" description="Mycothiol-dependent maleylpyruvate isomerase metal-binding" evidence="1">
    <location>
        <begin position="9"/>
        <end position="94"/>
    </location>
</feature>
<evidence type="ECO:0000259" key="1">
    <source>
        <dbReference type="Pfam" id="PF11716"/>
    </source>
</evidence>
<dbReference type="Pfam" id="PF11716">
    <property type="entry name" value="MDMPI_N"/>
    <property type="match status" value="1"/>
</dbReference>
<organism evidence="2 3">
    <name type="scientific">Herbihabitans rhizosphaerae</name>
    <dbReference type="NCBI Taxonomy" id="1872711"/>
    <lineage>
        <taxon>Bacteria</taxon>
        <taxon>Bacillati</taxon>
        <taxon>Actinomycetota</taxon>
        <taxon>Actinomycetes</taxon>
        <taxon>Pseudonocardiales</taxon>
        <taxon>Pseudonocardiaceae</taxon>
        <taxon>Herbihabitans</taxon>
    </lineage>
</organism>
<comment type="caution">
    <text evidence="2">The sequence shown here is derived from an EMBL/GenBank/DDBJ whole genome shotgun (WGS) entry which is preliminary data.</text>
</comment>
<dbReference type="NCBIfam" id="TIGR03083">
    <property type="entry name" value="maleylpyruvate isomerase family mycothiol-dependent enzyme"/>
    <property type="match status" value="1"/>
</dbReference>
<dbReference type="InterPro" id="IPR024344">
    <property type="entry name" value="MDMPI_metal-binding"/>
</dbReference>
<dbReference type="Gene3D" id="1.20.120.450">
    <property type="entry name" value="dinb family like domain"/>
    <property type="match status" value="1"/>
</dbReference>
<sequence>MADIKSLARDERQALADFLATLSPSQWDVRTLCTEWTVRQLVAHVVSYEDLDRRALVRRFAEGRFLPGKINAVGVAEAGGLEPDELLAKLRMCVDPRGFTTGLGGRIALVDGMIHHQDIRRPLGLPREIPAERLLPALSFAMKAPPIRAFWRARGLRLVATDLDWSSGRGPEVRGAGEAIMMAAAGRRGVVGELTGPGQPTLARRLGG</sequence>
<reference evidence="2 3" key="1">
    <citation type="submission" date="2019-02" db="EMBL/GenBank/DDBJ databases">
        <title>Genomic Encyclopedia of Type Strains, Phase IV (KMG-IV): sequencing the most valuable type-strain genomes for metagenomic binning, comparative biology and taxonomic classification.</title>
        <authorList>
            <person name="Goeker M."/>
        </authorList>
    </citation>
    <scope>NUCLEOTIDE SEQUENCE [LARGE SCALE GENOMIC DNA]</scope>
    <source>
        <strain evidence="2 3">DSM 101727</strain>
    </source>
</reference>
<evidence type="ECO:0000313" key="3">
    <source>
        <dbReference type="Proteomes" id="UP000294257"/>
    </source>
</evidence>
<dbReference type="RefSeq" id="WP_130344258.1">
    <property type="nucleotide sequence ID" value="NZ_SGWQ01000003.1"/>
</dbReference>
<dbReference type="SUPFAM" id="SSF109854">
    <property type="entry name" value="DinB/YfiT-like putative metalloenzymes"/>
    <property type="match status" value="1"/>
</dbReference>
<dbReference type="InterPro" id="IPR034660">
    <property type="entry name" value="DinB/YfiT-like"/>
</dbReference>
<gene>
    <name evidence="2" type="ORF">EV193_103656</name>
</gene>
<proteinExistence type="predicted"/>
<evidence type="ECO:0000313" key="2">
    <source>
        <dbReference type="EMBL" id="RZS41333.1"/>
    </source>
</evidence>
<name>A0A4V2ETJ9_9PSEU</name>
<dbReference type="EMBL" id="SGWQ01000003">
    <property type="protein sequence ID" value="RZS41333.1"/>
    <property type="molecule type" value="Genomic_DNA"/>
</dbReference>
<dbReference type="OrthoDB" id="5178565at2"/>
<dbReference type="Proteomes" id="UP000294257">
    <property type="component" value="Unassembled WGS sequence"/>
</dbReference>
<dbReference type="AlphaFoldDB" id="A0A4V2ETJ9"/>
<protein>
    <submittedName>
        <fullName evidence="2">Uncharacterized protein (TIGR03083 family)</fullName>
    </submittedName>
</protein>
<dbReference type="InterPro" id="IPR017517">
    <property type="entry name" value="Maleyloyr_isom"/>
</dbReference>
<accession>A0A4V2ETJ9</accession>
<keyword evidence="3" id="KW-1185">Reference proteome</keyword>
<dbReference type="GO" id="GO:0046872">
    <property type="term" value="F:metal ion binding"/>
    <property type="evidence" value="ECO:0007669"/>
    <property type="project" value="InterPro"/>
</dbReference>